<sequence length="101" mass="11488">MSPADMNILQSAKKGGLQNVKYPAVSGPALLKIDRTILPGTNDRTNNNRIKQTNRVDQIDHQLSKVYNLRINNDMHHVTASSRFYQHALKLRNKHQATLKD</sequence>
<evidence type="ECO:0000313" key="1">
    <source>
        <dbReference type="EMBL" id="CAK8680866.1"/>
    </source>
</evidence>
<dbReference type="Proteomes" id="UP001642483">
    <property type="component" value="Unassembled WGS sequence"/>
</dbReference>
<protein>
    <submittedName>
        <fullName evidence="1">Uncharacterized protein</fullName>
    </submittedName>
</protein>
<reference evidence="1 2" key="1">
    <citation type="submission" date="2024-02" db="EMBL/GenBank/DDBJ databases">
        <authorList>
            <person name="Daric V."/>
            <person name="Darras S."/>
        </authorList>
    </citation>
    <scope>NUCLEOTIDE SEQUENCE [LARGE SCALE GENOMIC DNA]</scope>
</reference>
<comment type="caution">
    <text evidence="1">The sequence shown here is derived from an EMBL/GenBank/DDBJ whole genome shotgun (WGS) entry which is preliminary data.</text>
</comment>
<dbReference type="EMBL" id="CAWYQH010000079">
    <property type="protein sequence ID" value="CAK8680866.1"/>
    <property type="molecule type" value="Genomic_DNA"/>
</dbReference>
<proteinExistence type="predicted"/>
<name>A0ABP0FNF1_CLALP</name>
<evidence type="ECO:0000313" key="2">
    <source>
        <dbReference type="Proteomes" id="UP001642483"/>
    </source>
</evidence>
<organism evidence="1 2">
    <name type="scientific">Clavelina lepadiformis</name>
    <name type="common">Light-bulb sea squirt</name>
    <name type="synonym">Ascidia lepadiformis</name>
    <dbReference type="NCBI Taxonomy" id="159417"/>
    <lineage>
        <taxon>Eukaryota</taxon>
        <taxon>Metazoa</taxon>
        <taxon>Chordata</taxon>
        <taxon>Tunicata</taxon>
        <taxon>Ascidiacea</taxon>
        <taxon>Aplousobranchia</taxon>
        <taxon>Clavelinidae</taxon>
        <taxon>Clavelina</taxon>
    </lineage>
</organism>
<accession>A0ABP0FNF1</accession>
<gene>
    <name evidence="1" type="ORF">CVLEPA_LOCUS11104</name>
</gene>
<keyword evidence="2" id="KW-1185">Reference proteome</keyword>